<dbReference type="OrthoDB" id="3262301at2759"/>
<dbReference type="Proteomes" id="UP000757232">
    <property type="component" value="Unassembled WGS sequence"/>
</dbReference>
<keyword evidence="3" id="KW-1185">Reference proteome</keyword>
<feature type="compositionally biased region" description="Pro residues" evidence="1">
    <location>
        <begin position="42"/>
        <end position="52"/>
    </location>
</feature>
<evidence type="ECO:0000256" key="1">
    <source>
        <dbReference type="SAM" id="MobiDB-lite"/>
    </source>
</evidence>
<evidence type="ECO:0000313" key="2">
    <source>
        <dbReference type="EMBL" id="OCB85622.1"/>
    </source>
</evidence>
<dbReference type="EMBL" id="LNZH02000208">
    <property type="protein sequence ID" value="OCB85622.1"/>
    <property type="molecule type" value="Genomic_DNA"/>
</dbReference>
<reference evidence="2" key="1">
    <citation type="submission" date="2016-06" db="EMBL/GenBank/DDBJ databases">
        <title>Draft Genome sequence of the fungus Inonotus baumii.</title>
        <authorList>
            <person name="Zhu H."/>
            <person name="Lin W."/>
        </authorList>
    </citation>
    <scope>NUCLEOTIDE SEQUENCE</scope>
    <source>
        <strain evidence="2">821</strain>
    </source>
</reference>
<evidence type="ECO:0000313" key="3">
    <source>
        <dbReference type="Proteomes" id="UP000757232"/>
    </source>
</evidence>
<gene>
    <name evidence="2" type="ORF">A7U60_g7271</name>
</gene>
<proteinExistence type="predicted"/>
<organism evidence="2 3">
    <name type="scientific">Sanghuangporus baumii</name>
    <name type="common">Phellinus baumii</name>
    <dbReference type="NCBI Taxonomy" id="108892"/>
    <lineage>
        <taxon>Eukaryota</taxon>
        <taxon>Fungi</taxon>
        <taxon>Dikarya</taxon>
        <taxon>Basidiomycota</taxon>
        <taxon>Agaricomycotina</taxon>
        <taxon>Agaricomycetes</taxon>
        <taxon>Hymenochaetales</taxon>
        <taxon>Hymenochaetaceae</taxon>
        <taxon>Sanghuangporus</taxon>
    </lineage>
</organism>
<sequence>MPSDIKFNSFGIPYLVDFASFSLKKRGDKLKRSKSTKERPGSEPPKPPPKPYTPVRCPTCGHTRSHLAPMRHSEPAQKQQPKPPRPGGLYIRFESSSGLATTKLSSRRLAKLRTAIEEAVTNAGMMKPSPDETGSAADVALDDTMRSRETARSDTSKKALFKGTYGQIKQALKAAGLVATPCSENGFENATRLGALFVVNSNAAPKDGLELTKLTLWG</sequence>
<comment type="caution">
    <text evidence="2">The sequence shown here is derived from an EMBL/GenBank/DDBJ whole genome shotgun (WGS) entry which is preliminary data.</text>
</comment>
<accession>A0A9Q5N0C5</accession>
<name>A0A9Q5N0C5_SANBA</name>
<dbReference type="AlphaFoldDB" id="A0A9Q5N0C5"/>
<feature type="region of interest" description="Disordered" evidence="1">
    <location>
        <begin position="26"/>
        <end position="92"/>
    </location>
</feature>
<protein>
    <submittedName>
        <fullName evidence="2">Uncharacterized protein</fullName>
    </submittedName>
</protein>